<dbReference type="EMBL" id="SRLO01000081">
    <property type="protein sequence ID" value="TNN77627.1"/>
    <property type="molecule type" value="Genomic_DNA"/>
</dbReference>
<gene>
    <name evidence="1" type="ORF">EYF80_012217</name>
</gene>
<dbReference type="AlphaFoldDB" id="A0A4Z2IIL1"/>
<name>A0A4Z2IIL1_9TELE</name>
<protein>
    <submittedName>
        <fullName evidence="1">Uncharacterized protein</fullName>
    </submittedName>
</protein>
<proteinExistence type="predicted"/>
<dbReference type="OrthoDB" id="10599201at2759"/>
<organism evidence="1 2">
    <name type="scientific">Liparis tanakae</name>
    <name type="common">Tanaka's snailfish</name>
    <dbReference type="NCBI Taxonomy" id="230148"/>
    <lineage>
        <taxon>Eukaryota</taxon>
        <taxon>Metazoa</taxon>
        <taxon>Chordata</taxon>
        <taxon>Craniata</taxon>
        <taxon>Vertebrata</taxon>
        <taxon>Euteleostomi</taxon>
        <taxon>Actinopterygii</taxon>
        <taxon>Neopterygii</taxon>
        <taxon>Teleostei</taxon>
        <taxon>Neoteleostei</taxon>
        <taxon>Acanthomorphata</taxon>
        <taxon>Eupercaria</taxon>
        <taxon>Perciformes</taxon>
        <taxon>Cottioidei</taxon>
        <taxon>Cottales</taxon>
        <taxon>Liparidae</taxon>
        <taxon>Liparis</taxon>
    </lineage>
</organism>
<keyword evidence="2" id="KW-1185">Reference proteome</keyword>
<evidence type="ECO:0000313" key="1">
    <source>
        <dbReference type="EMBL" id="TNN77627.1"/>
    </source>
</evidence>
<reference evidence="1 2" key="1">
    <citation type="submission" date="2019-03" db="EMBL/GenBank/DDBJ databases">
        <title>First draft genome of Liparis tanakae, snailfish: a comprehensive survey of snailfish specific genes.</title>
        <authorList>
            <person name="Kim W."/>
            <person name="Song I."/>
            <person name="Jeong J.-H."/>
            <person name="Kim D."/>
            <person name="Kim S."/>
            <person name="Ryu S."/>
            <person name="Song J.Y."/>
            <person name="Lee S.K."/>
        </authorList>
    </citation>
    <scope>NUCLEOTIDE SEQUENCE [LARGE SCALE GENOMIC DNA]</scope>
    <source>
        <tissue evidence="1">Muscle</tissue>
    </source>
</reference>
<evidence type="ECO:0000313" key="2">
    <source>
        <dbReference type="Proteomes" id="UP000314294"/>
    </source>
</evidence>
<sequence length="261" mass="29439">MDILVPWARRRSLTVLLESLGELRSIGSFLLIQTLRPTRTSHHLKDWTSLPFEEASSASAPWHQNHWEYSHESTTLPGDFSLSSSRAGDLSRLNSVRPSRYRWGVLGSRCRPSWLPGPEVKRLTSLTADHPQFVLVRGGQVNGPGGDGRAEVARVGDVQVSQHRRTTDSERRVTLNLNDVQRVEVGDKQHRLPINSPWKHSRYSSFCMLLATCMMAMGKLWEEAANTAEARDTSFLSRNSAVDINNNTSYEGYGHIEWDDS</sequence>
<dbReference type="Proteomes" id="UP000314294">
    <property type="component" value="Unassembled WGS sequence"/>
</dbReference>
<accession>A0A4Z2IIL1</accession>
<comment type="caution">
    <text evidence="1">The sequence shown here is derived from an EMBL/GenBank/DDBJ whole genome shotgun (WGS) entry which is preliminary data.</text>
</comment>